<reference evidence="2 3" key="2">
    <citation type="journal article" date="2008" name="Bioinformatics">
        <title>Assembly reconciliation.</title>
        <authorList>
            <person name="Zimin A.V."/>
            <person name="Smith D.R."/>
            <person name="Sutton G."/>
            <person name="Yorke J.A."/>
        </authorList>
    </citation>
    <scope>NUCLEOTIDE SEQUENCE [LARGE SCALE GENOMIC DNA]</scope>
    <source>
        <strain evidence="2 3">TSC#14021-0224.01</strain>
    </source>
</reference>
<proteinExistence type="predicted"/>
<feature type="compositionally biased region" description="Polar residues" evidence="1">
    <location>
        <begin position="14"/>
        <end position="27"/>
    </location>
</feature>
<protein>
    <submittedName>
        <fullName evidence="2">Uncharacterized protein, isoform A</fullName>
    </submittedName>
</protein>
<evidence type="ECO:0000313" key="2">
    <source>
        <dbReference type="EMBL" id="EDV52050.1"/>
    </source>
</evidence>
<dbReference type="EMBL" id="CH954178">
    <property type="protein sequence ID" value="EDV52050.1"/>
    <property type="molecule type" value="Genomic_DNA"/>
</dbReference>
<feature type="compositionally biased region" description="Basic residues" evidence="1">
    <location>
        <begin position="258"/>
        <end position="267"/>
    </location>
</feature>
<accession>B3NDI8</accession>
<dbReference type="PhylomeDB" id="B3NDI8"/>
<reference evidence="2 3" key="1">
    <citation type="journal article" date="2007" name="Nature">
        <title>Evolution of genes and genomes on the Drosophila phylogeny.</title>
        <authorList>
            <consortium name="Drosophila 12 Genomes Consortium"/>
            <person name="Clark A.G."/>
            <person name="Eisen M.B."/>
            <person name="Smith D.R."/>
            <person name="Bergman C.M."/>
            <person name="Oliver B."/>
            <person name="Markow T.A."/>
            <person name="Kaufman T.C."/>
            <person name="Kellis M."/>
            <person name="Gelbart W."/>
            <person name="Iyer V.N."/>
            <person name="Pollard D.A."/>
            <person name="Sackton T.B."/>
            <person name="Larracuente A.M."/>
            <person name="Singh N.D."/>
            <person name="Abad J.P."/>
            <person name="Abt D.N."/>
            <person name="Adryan B."/>
            <person name="Aguade M."/>
            <person name="Akashi H."/>
            <person name="Anderson W.W."/>
            <person name="Aquadro C.F."/>
            <person name="Ardell D.H."/>
            <person name="Arguello R."/>
            <person name="Artieri C.G."/>
            <person name="Barbash D.A."/>
            <person name="Barker D."/>
            <person name="Barsanti P."/>
            <person name="Batterham P."/>
            <person name="Batzoglou S."/>
            <person name="Begun D."/>
            <person name="Bhutkar A."/>
            <person name="Blanco E."/>
            <person name="Bosak S.A."/>
            <person name="Bradley R.K."/>
            <person name="Brand A.D."/>
            <person name="Brent M.R."/>
            <person name="Brooks A.N."/>
            <person name="Brown R.H."/>
            <person name="Butlin R.K."/>
            <person name="Caggese C."/>
            <person name="Calvi B.R."/>
            <person name="Bernardo de Carvalho A."/>
            <person name="Caspi A."/>
            <person name="Castrezana S."/>
            <person name="Celniker S.E."/>
            <person name="Chang J.L."/>
            <person name="Chapple C."/>
            <person name="Chatterji S."/>
            <person name="Chinwalla A."/>
            <person name="Civetta A."/>
            <person name="Clifton S.W."/>
            <person name="Comeron J.M."/>
            <person name="Costello J.C."/>
            <person name="Coyne J.A."/>
            <person name="Daub J."/>
            <person name="David R.G."/>
            <person name="Delcher A.L."/>
            <person name="Delehaunty K."/>
            <person name="Do C.B."/>
            <person name="Ebling H."/>
            <person name="Edwards K."/>
            <person name="Eickbush T."/>
            <person name="Evans J.D."/>
            <person name="Filipski A."/>
            <person name="Findeiss S."/>
            <person name="Freyhult E."/>
            <person name="Fulton L."/>
            <person name="Fulton R."/>
            <person name="Garcia A.C."/>
            <person name="Gardiner A."/>
            <person name="Garfield D.A."/>
            <person name="Garvin B.E."/>
            <person name="Gibson G."/>
            <person name="Gilbert D."/>
            <person name="Gnerre S."/>
            <person name="Godfrey J."/>
            <person name="Good R."/>
            <person name="Gotea V."/>
            <person name="Gravely B."/>
            <person name="Greenberg A.J."/>
            <person name="Griffiths-Jones S."/>
            <person name="Gross S."/>
            <person name="Guigo R."/>
            <person name="Gustafson E.A."/>
            <person name="Haerty W."/>
            <person name="Hahn M.W."/>
            <person name="Halligan D.L."/>
            <person name="Halpern A.L."/>
            <person name="Halter G.M."/>
            <person name="Han M.V."/>
            <person name="Heger A."/>
            <person name="Hillier L."/>
            <person name="Hinrichs A.S."/>
            <person name="Holmes I."/>
            <person name="Hoskins R.A."/>
            <person name="Hubisz M.J."/>
            <person name="Hultmark D."/>
            <person name="Huntley M.A."/>
            <person name="Jaffe D.B."/>
            <person name="Jagadeeshan S."/>
            <person name="Jeck W.R."/>
            <person name="Johnson J."/>
            <person name="Jones C.D."/>
            <person name="Jordan W.C."/>
            <person name="Karpen G.H."/>
            <person name="Kataoka E."/>
            <person name="Keightley P.D."/>
            <person name="Kheradpour P."/>
            <person name="Kirkness E.F."/>
            <person name="Koerich L.B."/>
            <person name="Kristiansen K."/>
            <person name="Kudrna D."/>
            <person name="Kulathinal R.J."/>
            <person name="Kumar S."/>
            <person name="Kwok R."/>
            <person name="Lander E."/>
            <person name="Langley C.H."/>
            <person name="Lapoint R."/>
            <person name="Lazzaro B.P."/>
            <person name="Lee S.J."/>
            <person name="Levesque L."/>
            <person name="Li R."/>
            <person name="Lin C.F."/>
            <person name="Lin M.F."/>
            <person name="Lindblad-Toh K."/>
            <person name="Llopart A."/>
            <person name="Long M."/>
            <person name="Low L."/>
            <person name="Lozovsky E."/>
            <person name="Lu J."/>
            <person name="Luo M."/>
            <person name="Machado C.A."/>
            <person name="Makalowski W."/>
            <person name="Marzo M."/>
            <person name="Matsuda M."/>
            <person name="Matzkin L."/>
            <person name="McAllister B."/>
            <person name="McBride C.S."/>
            <person name="McKernan B."/>
            <person name="McKernan K."/>
            <person name="Mendez-Lago M."/>
            <person name="Minx P."/>
            <person name="Mollenhauer M.U."/>
            <person name="Montooth K."/>
            <person name="Mount S.M."/>
            <person name="Mu X."/>
            <person name="Myers E."/>
            <person name="Negre B."/>
            <person name="Newfeld S."/>
            <person name="Nielsen R."/>
            <person name="Noor M.A."/>
            <person name="O'Grady P."/>
            <person name="Pachter L."/>
            <person name="Papaceit M."/>
            <person name="Parisi M.J."/>
            <person name="Parisi M."/>
            <person name="Parts L."/>
            <person name="Pedersen J.S."/>
            <person name="Pesole G."/>
            <person name="Phillippy A.M."/>
            <person name="Ponting C.P."/>
            <person name="Pop M."/>
            <person name="Porcelli D."/>
            <person name="Powell J.R."/>
            <person name="Prohaska S."/>
            <person name="Pruitt K."/>
            <person name="Puig M."/>
            <person name="Quesneville H."/>
            <person name="Ram K.R."/>
            <person name="Rand D."/>
            <person name="Rasmussen M.D."/>
            <person name="Reed L.K."/>
            <person name="Reenan R."/>
            <person name="Reily A."/>
            <person name="Remington K.A."/>
            <person name="Rieger T.T."/>
            <person name="Ritchie M.G."/>
            <person name="Robin C."/>
            <person name="Rogers Y.H."/>
            <person name="Rohde C."/>
            <person name="Rozas J."/>
            <person name="Rubenfield M.J."/>
            <person name="Ruiz A."/>
            <person name="Russo S."/>
            <person name="Salzberg S.L."/>
            <person name="Sanchez-Gracia A."/>
            <person name="Saranga D.J."/>
            <person name="Sato H."/>
            <person name="Schaeffer S.W."/>
            <person name="Schatz M.C."/>
            <person name="Schlenke T."/>
            <person name="Schwartz R."/>
            <person name="Segarra C."/>
            <person name="Singh R.S."/>
            <person name="Sirot L."/>
            <person name="Sirota M."/>
            <person name="Sisneros N.B."/>
            <person name="Smith C.D."/>
            <person name="Smith T.F."/>
            <person name="Spieth J."/>
            <person name="Stage D.E."/>
            <person name="Stark A."/>
            <person name="Stephan W."/>
            <person name="Strausberg R.L."/>
            <person name="Strempel S."/>
            <person name="Sturgill D."/>
            <person name="Sutton G."/>
            <person name="Sutton G.G."/>
            <person name="Tao W."/>
            <person name="Teichmann S."/>
            <person name="Tobari Y.N."/>
            <person name="Tomimura Y."/>
            <person name="Tsolas J.M."/>
            <person name="Valente V.L."/>
            <person name="Venter E."/>
            <person name="Venter J.C."/>
            <person name="Vicario S."/>
            <person name="Vieira F.G."/>
            <person name="Vilella A.J."/>
            <person name="Villasante A."/>
            <person name="Walenz B."/>
            <person name="Wang J."/>
            <person name="Wasserman M."/>
            <person name="Watts T."/>
            <person name="Wilson D."/>
            <person name="Wilson R.K."/>
            <person name="Wing R.A."/>
            <person name="Wolfner M.F."/>
            <person name="Wong A."/>
            <person name="Wong G.K."/>
            <person name="Wu C.I."/>
            <person name="Wu G."/>
            <person name="Yamamoto D."/>
            <person name="Yang H.P."/>
            <person name="Yang S.P."/>
            <person name="Yorke J.A."/>
            <person name="Yoshida K."/>
            <person name="Zdobnov E."/>
            <person name="Zhang P."/>
            <person name="Zhang Y."/>
            <person name="Zimin A.V."/>
            <person name="Baldwin J."/>
            <person name="Abdouelleil A."/>
            <person name="Abdulkadir J."/>
            <person name="Abebe A."/>
            <person name="Abera B."/>
            <person name="Abreu J."/>
            <person name="Acer S.C."/>
            <person name="Aftuck L."/>
            <person name="Alexander A."/>
            <person name="An P."/>
            <person name="Anderson E."/>
            <person name="Anderson S."/>
            <person name="Arachi H."/>
            <person name="Azer M."/>
            <person name="Bachantsang P."/>
            <person name="Barry A."/>
            <person name="Bayul T."/>
            <person name="Berlin A."/>
            <person name="Bessette D."/>
            <person name="Bloom T."/>
            <person name="Blye J."/>
            <person name="Boguslavskiy L."/>
            <person name="Bonnet C."/>
            <person name="Boukhgalter B."/>
            <person name="Bourzgui I."/>
            <person name="Brown A."/>
            <person name="Cahill P."/>
            <person name="Channer S."/>
            <person name="Cheshatsang Y."/>
            <person name="Chuda L."/>
            <person name="Citroen M."/>
            <person name="Collymore A."/>
            <person name="Cooke P."/>
            <person name="Costello M."/>
            <person name="D'Aco K."/>
            <person name="Daza R."/>
            <person name="De Haan G."/>
            <person name="DeGray S."/>
            <person name="DeMaso C."/>
            <person name="Dhargay N."/>
            <person name="Dooley K."/>
            <person name="Dooley E."/>
            <person name="Doricent M."/>
            <person name="Dorje P."/>
            <person name="Dorjee K."/>
            <person name="Dupes A."/>
            <person name="Elong R."/>
            <person name="Falk J."/>
            <person name="Farina A."/>
            <person name="Faro S."/>
            <person name="Ferguson D."/>
            <person name="Fisher S."/>
            <person name="Foley C.D."/>
            <person name="Franke A."/>
            <person name="Friedrich D."/>
            <person name="Gadbois L."/>
            <person name="Gearin G."/>
            <person name="Gearin C.R."/>
            <person name="Giannoukos G."/>
            <person name="Goode T."/>
            <person name="Graham J."/>
            <person name="Grandbois E."/>
            <person name="Grewal S."/>
            <person name="Gyaltsen K."/>
            <person name="Hafez N."/>
            <person name="Hagos B."/>
            <person name="Hall J."/>
            <person name="Henson C."/>
            <person name="Hollinger A."/>
            <person name="Honan T."/>
            <person name="Huard M.D."/>
            <person name="Hughes L."/>
            <person name="Hurhula B."/>
            <person name="Husby M.E."/>
            <person name="Kamat A."/>
            <person name="Kanga B."/>
            <person name="Kashin S."/>
            <person name="Khazanovich D."/>
            <person name="Kisner P."/>
            <person name="Lance K."/>
            <person name="Lara M."/>
            <person name="Lee W."/>
            <person name="Lennon N."/>
            <person name="Letendre F."/>
            <person name="LeVine R."/>
            <person name="Lipovsky A."/>
            <person name="Liu X."/>
            <person name="Liu J."/>
            <person name="Liu S."/>
            <person name="Lokyitsang T."/>
            <person name="Lokyitsang Y."/>
            <person name="Lubonja R."/>
            <person name="Lui A."/>
            <person name="MacDonald P."/>
            <person name="Magnisalis V."/>
            <person name="Maru K."/>
            <person name="Matthews C."/>
            <person name="McCusker W."/>
            <person name="McDonough S."/>
            <person name="Mehta T."/>
            <person name="Meldrim J."/>
            <person name="Meneus L."/>
            <person name="Mihai O."/>
            <person name="Mihalev A."/>
            <person name="Mihova T."/>
            <person name="Mittelman R."/>
            <person name="Mlenga V."/>
            <person name="Montmayeur A."/>
            <person name="Mulrain L."/>
            <person name="Navidi A."/>
            <person name="Naylor J."/>
            <person name="Negash T."/>
            <person name="Nguyen T."/>
            <person name="Nguyen N."/>
            <person name="Nicol R."/>
            <person name="Norbu C."/>
            <person name="Norbu N."/>
            <person name="Novod N."/>
            <person name="O'Neill B."/>
            <person name="Osman S."/>
            <person name="Markiewicz E."/>
            <person name="Oyono O.L."/>
            <person name="Patti C."/>
            <person name="Phunkhang P."/>
            <person name="Pierre F."/>
            <person name="Priest M."/>
            <person name="Raghuraman S."/>
            <person name="Rege F."/>
            <person name="Reyes R."/>
            <person name="Rise C."/>
            <person name="Rogov P."/>
            <person name="Ross K."/>
            <person name="Ryan E."/>
            <person name="Settipalli S."/>
            <person name="Shea T."/>
            <person name="Sherpa N."/>
            <person name="Shi L."/>
            <person name="Shih D."/>
            <person name="Sparrow T."/>
            <person name="Spaulding J."/>
            <person name="Stalker J."/>
            <person name="Stange-Thomann N."/>
            <person name="Stavropoulos S."/>
            <person name="Stone C."/>
            <person name="Strader C."/>
            <person name="Tesfaye S."/>
            <person name="Thomson T."/>
            <person name="Thoulutsang Y."/>
            <person name="Thoulutsang D."/>
            <person name="Topham K."/>
            <person name="Topping I."/>
            <person name="Tsamla T."/>
            <person name="Vassiliev H."/>
            <person name="Vo A."/>
            <person name="Wangchuk T."/>
            <person name="Wangdi T."/>
            <person name="Weiand M."/>
            <person name="Wilkinson J."/>
            <person name="Wilson A."/>
            <person name="Yadav S."/>
            <person name="Young G."/>
            <person name="Yu Q."/>
            <person name="Zembek L."/>
            <person name="Zhong D."/>
            <person name="Zimmer A."/>
            <person name="Zwirko Z."/>
            <person name="Jaffe D.B."/>
            <person name="Alvarez P."/>
            <person name="Brockman W."/>
            <person name="Butler J."/>
            <person name="Chin C."/>
            <person name="Gnerre S."/>
            <person name="Grabherr M."/>
            <person name="Kleber M."/>
            <person name="Mauceli E."/>
            <person name="MacCallum I."/>
        </authorList>
    </citation>
    <scope>NUCLEOTIDE SEQUENCE [LARGE SCALE GENOMIC DNA]</scope>
    <source>
        <strain evidence="2 3">TSC#14021-0224.01</strain>
    </source>
</reference>
<feature type="compositionally biased region" description="Gly residues" evidence="1">
    <location>
        <begin position="105"/>
        <end position="119"/>
    </location>
</feature>
<dbReference type="eggNOG" id="ENOG502T9F7">
    <property type="taxonomic scope" value="Eukaryota"/>
</dbReference>
<organism evidence="2 3">
    <name type="scientific">Drosophila erecta</name>
    <name type="common">Fruit fly</name>
    <dbReference type="NCBI Taxonomy" id="7220"/>
    <lineage>
        <taxon>Eukaryota</taxon>
        <taxon>Metazoa</taxon>
        <taxon>Ecdysozoa</taxon>
        <taxon>Arthropoda</taxon>
        <taxon>Hexapoda</taxon>
        <taxon>Insecta</taxon>
        <taxon>Pterygota</taxon>
        <taxon>Neoptera</taxon>
        <taxon>Endopterygota</taxon>
        <taxon>Diptera</taxon>
        <taxon>Brachycera</taxon>
        <taxon>Muscomorpha</taxon>
        <taxon>Ephydroidea</taxon>
        <taxon>Drosophilidae</taxon>
        <taxon>Drosophila</taxon>
        <taxon>Sophophora</taxon>
    </lineage>
</organism>
<evidence type="ECO:0000256" key="1">
    <source>
        <dbReference type="SAM" id="MobiDB-lite"/>
    </source>
</evidence>
<feature type="compositionally biased region" description="Low complexity" evidence="1">
    <location>
        <begin position="148"/>
        <end position="158"/>
    </location>
</feature>
<feature type="region of interest" description="Disordered" evidence="1">
    <location>
        <begin position="1"/>
        <end position="164"/>
    </location>
</feature>
<feature type="region of interest" description="Disordered" evidence="1">
    <location>
        <begin position="184"/>
        <end position="296"/>
    </location>
</feature>
<feature type="compositionally biased region" description="Low complexity" evidence="1">
    <location>
        <begin position="83"/>
        <end position="104"/>
    </location>
</feature>
<feature type="compositionally biased region" description="Polar residues" evidence="1">
    <location>
        <begin position="235"/>
        <end position="251"/>
    </location>
</feature>
<gene>
    <name evidence="2" type="primary">Dere\GG13571</name>
    <name evidence="2" type="synonym">dere_GLEANR_13822</name>
    <name evidence="2" type="synonym">GG13571</name>
    <name evidence="2" type="ORF">Dere_GG13571</name>
</gene>
<dbReference type="Proteomes" id="UP000008711">
    <property type="component" value="Unassembled WGS sequence"/>
</dbReference>
<evidence type="ECO:0000313" key="3">
    <source>
        <dbReference type="Proteomes" id="UP000008711"/>
    </source>
</evidence>
<dbReference type="OMA" id="QILATQC"/>
<dbReference type="HOGENOM" id="CLU_061262_0_0_1"/>
<dbReference type="OrthoDB" id="7871941at2759"/>
<keyword evidence="3" id="KW-1185">Reference proteome</keyword>
<dbReference type="KEGG" id="der:6543934"/>
<name>B3NDI8_DROER</name>
<sequence>MKSQYTRKAKPEPANTTTAIEPKTNSKLAGPKSRSTTVVVKRRNRRNRINGAAEGSTGGNSDGGKSRAGFCGGGISRGNNSEGGKSTGCNSGGSNSKGTNSRTGYTGGCNGNAGAGSSGAGNKSCQLVPVRRKPLSDYMMLEEQPFASSRPTTSSSHLSDQDPPMSYAAAVESLSVSRLRVKVVLSPRLKRSGNQPPIKRPSPKNSPDTKVKLIPPTQSKPHNVLNPKRNMAQVPPQSRVAQANPKPNNSLPPAGNNKKSKSKKSQKARQNQQRAEATSPELPVSPQPCDVTPQSCSPKFSDTTAYLDHYHEQMQRILAEQTAGQKPYPNRGQVKSCKHNAQLPTNRSLFDFDERLFKRGDLESAAILAQNQAMMRKWLNPSMLIS</sequence>
<dbReference type="AlphaFoldDB" id="B3NDI8"/>